<evidence type="ECO:0000313" key="5">
    <source>
        <dbReference type="Proteomes" id="UP000673552"/>
    </source>
</evidence>
<sequence length="404" mass="43848">MAEQGGRPVVSNHGGGSRRRRLVALSVVALLVVLLSDGAEYAEGFVFVPLINTFARPERSGSKSQSRLLCQEAGASLAGEPTAAAHAAVIQAVRSAGAGTEWYAFLSASTDANPVFNCPPPLTEQSSGSFGGQSFGCYWRWNHGRWLEADDDAQLPLYREGAGVTFYAGNYFEKPASASVKVYGPYGGFPSWFNGTAPVKSQLRPSSMFGQDLLAVGIGDTSSWSDNRASGGYDYAGFSFSRFYNRSKWDAGAQRASRANFWAACQTQAPSRILYEGVDTSSDLQKNWWSIFLGFLLVLCFVAFVVTACCQDNENMDEPPEDAPEWAQEETNQIAHTKSFVSTRSFAQQLPAEKQGSLYRANNSAANPPPHSQYPNPLSSPNGAYMQRGDSQHGNSIPFSNNWV</sequence>
<gene>
    <name evidence="4" type="ORF">LSCM1_05945</name>
</gene>
<dbReference type="Pfam" id="PF16825">
    <property type="entry name" value="DUF5075"/>
    <property type="match status" value="1"/>
</dbReference>
<evidence type="ECO:0000313" key="4">
    <source>
        <dbReference type="EMBL" id="KAG5484090.1"/>
    </source>
</evidence>
<dbReference type="AlphaFoldDB" id="A0A836HWD6"/>
<dbReference type="RefSeq" id="XP_067180330.1">
    <property type="nucleotide sequence ID" value="XM_067323379.1"/>
</dbReference>
<feature type="chain" id="PRO_5032711665" evidence="3">
    <location>
        <begin position="45"/>
        <end position="404"/>
    </location>
</feature>
<keyword evidence="5" id="KW-1185">Reference proteome</keyword>
<comment type="caution">
    <text evidence="4">The sequence shown here is derived from an EMBL/GenBank/DDBJ whole genome shotgun (WGS) entry which is preliminary data.</text>
</comment>
<keyword evidence="2" id="KW-0812">Transmembrane</keyword>
<dbReference type="OrthoDB" id="273329at2759"/>
<keyword evidence="2" id="KW-1133">Transmembrane helix</keyword>
<dbReference type="Proteomes" id="UP000673552">
    <property type="component" value="Chromosome 13"/>
</dbReference>
<feature type="compositionally biased region" description="Polar residues" evidence="1">
    <location>
        <begin position="392"/>
        <end position="404"/>
    </location>
</feature>
<dbReference type="PANTHER" id="PTHR35613">
    <property type="entry name" value="C-TYPE LECTIN DOMAIN-CONTAINING PROTEIN"/>
    <property type="match status" value="1"/>
</dbReference>
<reference evidence="4 5" key="1">
    <citation type="submission" date="2021-03" db="EMBL/GenBank/DDBJ databases">
        <title>Leishmania (Mundinia) martiniquensis Genome sequencing and assembly.</title>
        <authorList>
            <person name="Almutairi H."/>
            <person name="Gatherer D."/>
        </authorList>
    </citation>
    <scope>NUCLEOTIDE SEQUENCE [LARGE SCALE GENOMIC DNA]</scope>
    <source>
        <strain evidence="4">LSCM1</strain>
    </source>
</reference>
<protein>
    <submittedName>
        <fullName evidence="4">Uncharacterized protein</fullName>
    </submittedName>
</protein>
<feature type="signal peptide" evidence="3">
    <location>
        <begin position="1"/>
        <end position="44"/>
    </location>
</feature>
<dbReference type="InterPro" id="IPR031797">
    <property type="entry name" value="DUF5075"/>
</dbReference>
<proteinExistence type="predicted"/>
<feature type="region of interest" description="Disordered" evidence="1">
    <location>
        <begin position="360"/>
        <end position="404"/>
    </location>
</feature>
<evidence type="ECO:0000256" key="3">
    <source>
        <dbReference type="SAM" id="SignalP"/>
    </source>
</evidence>
<keyword evidence="3" id="KW-0732">Signal</keyword>
<dbReference type="GeneID" id="92515891"/>
<feature type="transmembrane region" description="Helical" evidence="2">
    <location>
        <begin position="288"/>
        <end position="310"/>
    </location>
</feature>
<organism evidence="4 5">
    <name type="scientific">Leishmania martiniquensis</name>
    <dbReference type="NCBI Taxonomy" id="1580590"/>
    <lineage>
        <taxon>Eukaryota</taxon>
        <taxon>Discoba</taxon>
        <taxon>Euglenozoa</taxon>
        <taxon>Kinetoplastea</taxon>
        <taxon>Metakinetoplastina</taxon>
        <taxon>Trypanosomatida</taxon>
        <taxon>Trypanosomatidae</taxon>
        <taxon>Leishmaniinae</taxon>
        <taxon>Leishmania</taxon>
    </lineage>
</organism>
<evidence type="ECO:0000256" key="2">
    <source>
        <dbReference type="SAM" id="Phobius"/>
    </source>
</evidence>
<dbReference type="KEGG" id="lmat:92515891"/>
<keyword evidence="2" id="KW-0472">Membrane</keyword>
<dbReference type="PANTHER" id="PTHR35613:SF2">
    <property type="entry name" value="C-TYPE LECTIN DOMAIN-CONTAINING PROTEIN"/>
    <property type="match status" value="1"/>
</dbReference>
<accession>A0A836HWD6</accession>
<feature type="compositionally biased region" description="Polar residues" evidence="1">
    <location>
        <begin position="373"/>
        <end position="382"/>
    </location>
</feature>
<name>A0A836HWD6_9TRYP</name>
<evidence type="ECO:0000256" key="1">
    <source>
        <dbReference type="SAM" id="MobiDB-lite"/>
    </source>
</evidence>
<dbReference type="EMBL" id="JAFEUZ010000013">
    <property type="protein sequence ID" value="KAG5484090.1"/>
    <property type="molecule type" value="Genomic_DNA"/>
</dbReference>